<feature type="domain" description="PLD phosphodiesterase" evidence="2">
    <location>
        <begin position="286"/>
        <end position="313"/>
    </location>
</feature>
<dbReference type="PANTHER" id="PTHR21248:SF22">
    <property type="entry name" value="PHOSPHOLIPASE D"/>
    <property type="match status" value="1"/>
</dbReference>
<dbReference type="EMBL" id="JBAJEX010000007">
    <property type="protein sequence ID" value="MEO1767427.1"/>
    <property type="molecule type" value="Genomic_DNA"/>
</dbReference>
<dbReference type="CDD" id="cd09159">
    <property type="entry name" value="PLDc_ybhO_like_2"/>
    <property type="match status" value="1"/>
</dbReference>
<dbReference type="InterPro" id="IPR001736">
    <property type="entry name" value="PLipase_D/transphosphatidylase"/>
</dbReference>
<dbReference type="HAMAP" id="MF_01917">
    <property type="entry name" value="Cardiolipin_synth_ClsB"/>
    <property type="match status" value="1"/>
</dbReference>
<protein>
    <recommendedName>
        <fullName evidence="1">Cardiolipin synthase B</fullName>
        <shortName evidence="1">CL synthase</shortName>
        <ecNumber evidence="1">2.7.8.-</ecNumber>
    </recommendedName>
</protein>
<dbReference type="InterPro" id="IPR025202">
    <property type="entry name" value="PLD-like_dom"/>
</dbReference>
<comment type="subcellular location">
    <subcellularLocation>
        <location evidence="1">Cell membrane</location>
        <topology evidence="1">Peripheral membrane protein</topology>
    </subcellularLocation>
</comment>
<sequence>MKRFVAGNRLTLLKNGTAYFPALDAALDAAREHAYLETYIYRDDAAGRRIAAALMRAARRGVATHLMLDGFGSKPLPIALLNEMRAAGVQVLIYRPEASPWRLRRHRLRRLHRKLAVVDGAVGFVGGINILDDADPADGPPQYDYAVAVEGPLVGDILAAMRSLWHRVAFTQLRHLPRRDRAPVPTPEAAGTIRARFLVRDNLRHRRDIERAYLRAIGKAREEILLANAYFLPGTRFRHALLRAAARGVRVVLLVQGTTDHPFVNFAAQALHGRLLEAGVEIHAYTKSMLHAKVAVIDGVWATVGSSNIDPFSLVLSREANVVVYDREFSTALRADMLAEIATGAVRVTMEDWAAVPLWRRLVMWLAYGLARMMMGWVNYAHNDPPPISAGPGSAPKGR</sequence>
<proteinExistence type="inferred from homology"/>
<gene>
    <name evidence="1 3" type="primary">clsB</name>
    <name evidence="3" type="ORF">V6E02_09405</name>
</gene>
<dbReference type="InterPro" id="IPR030872">
    <property type="entry name" value="Cardiolipin_synth_ClsB"/>
</dbReference>
<keyword evidence="1" id="KW-1003">Cell membrane</keyword>
<comment type="function">
    <text evidence="1">Catalyzes the phosphatidyl group transfer from one phosphatidylglycerol molecule to another to form cardiolipin (CL) (diphosphatidylglycerol) and glycerol.</text>
</comment>
<dbReference type="GO" id="GO:0016740">
    <property type="term" value="F:transferase activity"/>
    <property type="evidence" value="ECO:0007669"/>
    <property type="project" value="UniProtKB-KW"/>
</dbReference>
<dbReference type="PANTHER" id="PTHR21248">
    <property type="entry name" value="CARDIOLIPIN SYNTHASE"/>
    <property type="match status" value="1"/>
</dbReference>
<reference evidence="3 4" key="1">
    <citation type="submission" date="2024-02" db="EMBL/GenBank/DDBJ databases">
        <title>New thermophilic sulfur-oxidizing bacteria from a hot springs of the Uzon caldera (Kamchatka, Russia).</title>
        <authorList>
            <person name="Dukat A.M."/>
            <person name="Elcheninov A.G."/>
            <person name="Frolov E.N."/>
        </authorList>
    </citation>
    <scope>NUCLEOTIDE SEQUENCE [LARGE SCALE GENOMIC DNA]</scope>
    <source>
        <strain evidence="3 4">AK1</strain>
    </source>
</reference>
<evidence type="ECO:0000313" key="4">
    <source>
        <dbReference type="Proteomes" id="UP001482231"/>
    </source>
</evidence>
<dbReference type="SUPFAM" id="SSF56024">
    <property type="entry name" value="Phospholipase D/nuclease"/>
    <property type="match status" value="2"/>
</dbReference>
<keyword evidence="1" id="KW-1208">Phospholipid metabolism</keyword>
<feature type="active site" evidence="1">
    <location>
        <position position="291"/>
    </location>
</feature>
<evidence type="ECO:0000313" key="3">
    <source>
        <dbReference type="EMBL" id="MEO1767427.1"/>
    </source>
</evidence>
<accession>A0ABV0EHW6</accession>
<comment type="similarity">
    <text evidence="1">Belongs to the phospholipase D family. Cardiolipin synthase subfamily. ClsB sub-subfamily.</text>
</comment>
<dbReference type="Gene3D" id="3.30.870.10">
    <property type="entry name" value="Endonuclease Chain A"/>
    <property type="match status" value="2"/>
</dbReference>
<evidence type="ECO:0000256" key="1">
    <source>
        <dbReference type="HAMAP-Rule" id="MF_01917"/>
    </source>
</evidence>
<feature type="active site" evidence="1">
    <location>
        <position position="298"/>
    </location>
</feature>
<feature type="active site" evidence="1">
    <location>
        <position position="112"/>
    </location>
</feature>
<dbReference type="NCBIfam" id="NF008427">
    <property type="entry name" value="PRK11263.1"/>
    <property type="match status" value="1"/>
</dbReference>
<comment type="caution">
    <text evidence="3">The sequence shown here is derived from an EMBL/GenBank/DDBJ whole genome shotgun (WGS) entry which is preliminary data.</text>
</comment>
<feature type="active site" evidence="1">
    <location>
        <position position="293"/>
    </location>
</feature>
<keyword evidence="4" id="KW-1185">Reference proteome</keyword>
<keyword evidence="1" id="KW-0443">Lipid metabolism</keyword>
<organism evidence="3 4">
    <name type="scientific">Thiobacter aerophilum</name>
    <dbReference type="NCBI Taxonomy" id="3121275"/>
    <lineage>
        <taxon>Bacteria</taxon>
        <taxon>Pseudomonadati</taxon>
        <taxon>Pseudomonadota</taxon>
        <taxon>Betaproteobacteria</taxon>
        <taxon>Burkholderiales</taxon>
        <taxon>Thiobacteraceae</taxon>
        <taxon>Thiobacter</taxon>
    </lineage>
</organism>
<dbReference type="SMART" id="SM00155">
    <property type="entry name" value="PLDc"/>
    <property type="match status" value="2"/>
</dbReference>
<feature type="active site" evidence="1">
    <location>
        <position position="119"/>
    </location>
</feature>
<dbReference type="Proteomes" id="UP001482231">
    <property type="component" value="Unassembled WGS sequence"/>
</dbReference>
<feature type="active site" evidence="1">
    <location>
        <position position="114"/>
    </location>
</feature>
<dbReference type="RefSeq" id="WP_347308538.1">
    <property type="nucleotide sequence ID" value="NZ_JBAJEX010000007.1"/>
</dbReference>
<feature type="domain" description="PLD phosphodiesterase" evidence="2">
    <location>
        <begin position="107"/>
        <end position="134"/>
    </location>
</feature>
<keyword evidence="1" id="KW-0472">Membrane</keyword>
<dbReference type="Pfam" id="PF13091">
    <property type="entry name" value="PLDc_2"/>
    <property type="match status" value="2"/>
</dbReference>
<comment type="catalytic activity">
    <reaction evidence="1">
        <text>2 a 1,2-diacyl-sn-glycero-3-phospho-(1'-sn-glycerol) = a cardiolipin + glycerol</text>
        <dbReference type="Rhea" id="RHEA:31451"/>
        <dbReference type="ChEBI" id="CHEBI:17754"/>
        <dbReference type="ChEBI" id="CHEBI:62237"/>
        <dbReference type="ChEBI" id="CHEBI:64716"/>
    </reaction>
</comment>
<name>A0ABV0EHW6_9BURK</name>
<evidence type="ECO:0000259" key="2">
    <source>
        <dbReference type="PROSITE" id="PS50035"/>
    </source>
</evidence>
<keyword evidence="1 3" id="KW-0808">Transferase</keyword>
<dbReference type="EC" id="2.7.8.-" evidence="1"/>
<dbReference type="PROSITE" id="PS50035">
    <property type="entry name" value="PLD"/>
    <property type="match status" value="2"/>
</dbReference>
<keyword evidence="1" id="KW-0594">Phospholipid biosynthesis</keyword>
<keyword evidence="1" id="KW-0444">Lipid biosynthesis</keyword>